<protein>
    <recommendedName>
        <fullName evidence="3">Sporulation stage II protein D amidase enhancer LytB N-terminal domain-containing protein</fullName>
    </recommendedName>
</protein>
<evidence type="ECO:0000256" key="2">
    <source>
        <dbReference type="SAM" id="Phobius"/>
    </source>
</evidence>
<dbReference type="InterPro" id="IPR013783">
    <property type="entry name" value="Ig-like_fold"/>
</dbReference>
<feature type="domain" description="Sporulation stage II protein D amidase enhancer LytB N-terminal" evidence="3">
    <location>
        <begin position="583"/>
        <end position="675"/>
    </location>
</feature>
<name>A0A1G2AU52_9BACT</name>
<keyword evidence="2" id="KW-0472">Membrane</keyword>
<dbReference type="STRING" id="1798540.A3B74_05235"/>
<keyword evidence="2" id="KW-0812">Transmembrane</keyword>
<evidence type="ECO:0000256" key="1">
    <source>
        <dbReference type="SAM" id="MobiDB-lite"/>
    </source>
</evidence>
<dbReference type="Proteomes" id="UP000177165">
    <property type="component" value="Unassembled WGS sequence"/>
</dbReference>
<proteinExistence type="predicted"/>
<sequence length="759" mass="85447">MQEKHKLVVRAVCVWPHRQKNFRRRRVLQPQLNVFGHVLSFFIACFGVISLVSIVLGLQHESLAKNSFEAMSVEPSIAHSTNNKNTRPNITTDKQISDILSQGYIGTYGAPPALPLIRIQEQRSLRPLDVQRNKPTRSSEPNSHESTLPLARADWENLAHTYATHVLLTSVTFPQSQKKPQLQHNRTQPSKTKHTQNNIQNKAAVTSKKWQSKKIAESYKTLHIDAGKAATFWVDFQNTGTETWRSTGKHFIALNVTNPAGRESFFHHMFWPKSFRPAIMKDNEVPPGKTTRIFFALQAPDAGGTFEESFALVAENLLWIPGGEVTLKIKVNDPPPLYSAKKVSQSFDTMNITPGQAFTFWVEFKNTGRSPWYNDGENFIALNVADPSGRTSPFQHESWKEFPYRPTRLDQKKVTPGEIGRFTSALKAPETQGNYVENFHIVSENLTWISGGHVRLPVIVKQKPGNTKKAANEPNIRIGLYEPQNSVQMKSFYGTLTLQRTNGEILETFSEDTIVVLNYQNAVYTASIADRSYSDPQPFRVTSEAKKGVIEIVNYENRPPWNAALNDNTFRGALELVVNNKTQTLWVVNELPLESYLYGIAEAGNENDVDYLKALMTAARTYALYHYQNPTKYAGAPFLLTATAADQLYRGFGFESRASNIAKAAKETSGRVVTYQGEVVVTPYFSQSDGRTRAWEEVWAGGPKPWLVSVPDPCCTEKELLGHGIGMSAAGARHFANEGKSWDWILTYYYTGVALQEWY</sequence>
<gene>
    <name evidence="4" type="ORF">A3B74_05235</name>
</gene>
<evidence type="ECO:0000259" key="3">
    <source>
        <dbReference type="Pfam" id="PF08486"/>
    </source>
</evidence>
<accession>A0A1G2AU52</accession>
<dbReference type="InterPro" id="IPR013693">
    <property type="entry name" value="SpoIID/LytB_N"/>
</dbReference>
<feature type="region of interest" description="Disordered" evidence="1">
    <location>
        <begin position="174"/>
        <end position="197"/>
    </location>
</feature>
<comment type="caution">
    <text evidence="4">The sequence shown here is derived from an EMBL/GenBank/DDBJ whole genome shotgun (WGS) entry which is preliminary data.</text>
</comment>
<dbReference type="EMBL" id="MHKB01000002">
    <property type="protein sequence ID" value="OGY80029.1"/>
    <property type="molecule type" value="Genomic_DNA"/>
</dbReference>
<dbReference type="Gene3D" id="2.60.40.10">
    <property type="entry name" value="Immunoglobulins"/>
    <property type="match status" value="2"/>
</dbReference>
<feature type="region of interest" description="Disordered" evidence="1">
    <location>
        <begin position="125"/>
        <end position="148"/>
    </location>
</feature>
<feature type="compositionally biased region" description="Polar residues" evidence="1">
    <location>
        <begin position="136"/>
        <end position="146"/>
    </location>
</feature>
<reference evidence="4 5" key="1">
    <citation type="journal article" date="2016" name="Nat. Commun.">
        <title>Thousands of microbial genomes shed light on interconnected biogeochemical processes in an aquifer system.</title>
        <authorList>
            <person name="Anantharaman K."/>
            <person name="Brown C.T."/>
            <person name="Hug L.A."/>
            <person name="Sharon I."/>
            <person name="Castelle C.J."/>
            <person name="Probst A.J."/>
            <person name="Thomas B.C."/>
            <person name="Singh A."/>
            <person name="Wilkins M.J."/>
            <person name="Karaoz U."/>
            <person name="Brodie E.L."/>
            <person name="Williams K.H."/>
            <person name="Hubbard S.S."/>
            <person name="Banfield J.F."/>
        </authorList>
    </citation>
    <scope>NUCLEOTIDE SEQUENCE [LARGE SCALE GENOMIC DNA]</scope>
</reference>
<evidence type="ECO:0000313" key="5">
    <source>
        <dbReference type="Proteomes" id="UP000177165"/>
    </source>
</evidence>
<evidence type="ECO:0000313" key="4">
    <source>
        <dbReference type="EMBL" id="OGY80029.1"/>
    </source>
</evidence>
<organism evidence="4 5">
    <name type="scientific">Candidatus Kerfeldbacteria bacterium RIFCSPHIGHO2_02_FULL_42_14</name>
    <dbReference type="NCBI Taxonomy" id="1798540"/>
    <lineage>
        <taxon>Bacteria</taxon>
        <taxon>Candidatus Kerfeldiibacteriota</taxon>
    </lineage>
</organism>
<dbReference type="AlphaFoldDB" id="A0A1G2AU52"/>
<feature type="transmembrane region" description="Helical" evidence="2">
    <location>
        <begin position="32"/>
        <end position="58"/>
    </location>
</feature>
<dbReference type="Pfam" id="PF08486">
    <property type="entry name" value="SpoIID"/>
    <property type="match status" value="1"/>
</dbReference>
<keyword evidence="2" id="KW-1133">Transmembrane helix</keyword>